<proteinExistence type="inferred from homology"/>
<evidence type="ECO:0000313" key="12">
    <source>
        <dbReference type="Proteomes" id="UP000448292"/>
    </source>
</evidence>
<evidence type="ECO:0000259" key="9">
    <source>
        <dbReference type="Pfam" id="PF01656"/>
    </source>
</evidence>
<comment type="domain">
    <text evidence="8">Comprises of two domains. The C-terminal domain contains the binding site for glutamine and catalyzes the hydrolysis of this substrate to glutamate and ammonia. The N-terminal domain is anticipated to bind ATP and cobyrinate and catalyzes the ultimate synthesis of the diamide product. The ammonia produced via the glutaminase domain is probably translocated to the adjacent domain via a molecular tunnel, where it reacts with an activated intermediate.</text>
</comment>
<comment type="catalytic activity">
    <reaction evidence="8">
        <text>cob(II)yrinate + 2 L-glutamine + 2 ATP + 2 H2O = cob(II)yrinate a,c diamide + 2 L-glutamate + 2 ADP + 2 phosphate + 2 H(+)</text>
        <dbReference type="Rhea" id="RHEA:26289"/>
        <dbReference type="ChEBI" id="CHEBI:15377"/>
        <dbReference type="ChEBI" id="CHEBI:15378"/>
        <dbReference type="ChEBI" id="CHEBI:29985"/>
        <dbReference type="ChEBI" id="CHEBI:30616"/>
        <dbReference type="ChEBI" id="CHEBI:43474"/>
        <dbReference type="ChEBI" id="CHEBI:58359"/>
        <dbReference type="ChEBI" id="CHEBI:58537"/>
        <dbReference type="ChEBI" id="CHEBI:58894"/>
        <dbReference type="ChEBI" id="CHEBI:456216"/>
        <dbReference type="EC" id="6.3.5.11"/>
    </reaction>
</comment>
<dbReference type="InterPro" id="IPR011698">
    <property type="entry name" value="GATase_3"/>
</dbReference>
<evidence type="ECO:0000256" key="5">
    <source>
        <dbReference type="ARBA" id="ARBA00022840"/>
    </source>
</evidence>
<keyword evidence="12" id="KW-1185">Reference proteome</keyword>
<comment type="function">
    <text evidence="8">Catalyzes the ATP-dependent amidation of the two carboxylate groups at positions a and c of cobyrinate, using either L-glutamine or ammonia as the nitrogen source.</text>
</comment>
<dbReference type="Gene3D" id="3.40.50.300">
    <property type="entry name" value="P-loop containing nucleotide triphosphate hydrolases"/>
    <property type="match status" value="1"/>
</dbReference>
<dbReference type="EC" id="6.3.5.11" evidence="8"/>
<dbReference type="Pfam" id="PF07685">
    <property type="entry name" value="GATase_3"/>
    <property type="match status" value="1"/>
</dbReference>
<dbReference type="PANTHER" id="PTHR43873:SF1">
    <property type="entry name" value="COBYRINATE A,C-DIAMIDE SYNTHASE"/>
    <property type="match status" value="1"/>
</dbReference>
<dbReference type="CDD" id="cd03130">
    <property type="entry name" value="GATase1_CobB"/>
    <property type="match status" value="1"/>
</dbReference>
<dbReference type="InterPro" id="IPR029062">
    <property type="entry name" value="Class_I_gatase-like"/>
</dbReference>
<evidence type="ECO:0000313" key="11">
    <source>
        <dbReference type="EMBL" id="TVM17975.1"/>
    </source>
</evidence>
<comment type="pathway">
    <text evidence="8">Cofactor biosynthesis; adenosylcobalamin biosynthesis; cob(II)yrinate a,c-diamide from sirohydrochlorin (anaerobic route): step 10/10.</text>
</comment>
<dbReference type="InterPro" id="IPR002586">
    <property type="entry name" value="CobQ/CobB/MinD/ParA_Nub-bd_dom"/>
</dbReference>
<dbReference type="GO" id="GO:0005524">
    <property type="term" value="F:ATP binding"/>
    <property type="evidence" value="ECO:0007669"/>
    <property type="project" value="UniProtKB-UniRule"/>
</dbReference>
<name>A0A7M3MFT4_9BACT</name>
<keyword evidence="4 8" id="KW-0547">Nucleotide-binding</keyword>
<comment type="similarity">
    <text evidence="8">Belongs to the CobB/CbiA family.</text>
</comment>
<comment type="miscellaneous">
    <text evidence="8">The a and c carboxylates of cobyrinate are activated for nucleophilic attack via formation of a phosphorylated intermediate by ATP. CbiA catalyzes first the amidation of the c-carboxylate, and then that of the a-carboxylate.</text>
</comment>
<feature type="active site" description="Nucleophile" evidence="8">
    <location>
        <position position="371"/>
    </location>
</feature>
<protein>
    <recommendedName>
        <fullName evidence="8">Cobyrinate a,c-diamide synthase</fullName>
        <ecNumber evidence="8">6.3.5.11</ecNumber>
    </recommendedName>
    <alternativeName>
        <fullName evidence="8">Cobyrinic acid a,c-diamide synthetase</fullName>
    </alternativeName>
</protein>
<evidence type="ECO:0000256" key="8">
    <source>
        <dbReference type="HAMAP-Rule" id="MF_00027"/>
    </source>
</evidence>
<sequence>MNEPSDKLCSLRGLAVAAPRSGSGKTLFTLGLLASFTRRSHTVQAYKAGPDFIDPGHHTALTGRPSQNLDGWMLGRRSCQDIFARSARRPIQDRVPDILLLEGVMGLFDGASGRTETGSTAELAKWLGLPVLIVLDARSMARTAAAIAHGLATFDPGLPVAGVVLNRVSSATHRELLEESFEALDLPLLGCLMNDAEMDVPSRHLGLVTAEDRPTDATFADRLADWVESGVDVEKLLHVLPDVSRNVDICAAANGSGITAEDADNEGACRPVDLSMNLDAQPAEMVVRIAVARDAAFSFYYDENLRLLEAAGAELAFFSPLADSALPKDIGGVYLGGGYPELHADALANNVKLREEIRKRSLRGLPVYAECGGYMYLMRSLTDGDGRRLLMAGVFPWAAVMDSRRRGLGYREVTTTADTLLGPAGTVLRGHEFHYSFTSEFPDDAALLDAGVQPVYAVTDRRGELLTVTGYSAGGVLASYVHLHFGSNPQAARCFVERCRTYWNKENV</sequence>
<organism evidence="11 12">
    <name type="scientific">Oceanidesulfovibrio indonesiensis</name>
    <dbReference type="NCBI Taxonomy" id="54767"/>
    <lineage>
        <taxon>Bacteria</taxon>
        <taxon>Pseudomonadati</taxon>
        <taxon>Thermodesulfobacteriota</taxon>
        <taxon>Desulfovibrionia</taxon>
        <taxon>Desulfovibrionales</taxon>
        <taxon>Desulfovibrionaceae</taxon>
        <taxon>Oceanidesulfovibrio</taxon>
    </lineage>
</organism>
<comment type="caution">
    <text evidence="11">The sequence shown here is derived from an EMBL/GenBank/DDBJ whole genome shotgun (WGS) entry which is preliminary data.</text>
</comment>
<feature type="domain" description="CobB/CobQ-like glutamine amidotransferase" evidence="10">
    <location>
        <begin position="288"/>
        <end position="488"/>
    </location>
</feature>
<keyword evidence="3 8" id="KW-0436">Ligase</keyword>
<feature type="domain" description="CobQ/CobB/MinD/ParA nucleotide binding" evidence="9">
    <location>
        <begin position="14"/>
        <end position="204"/>
    </location>
</feature>
<keyword evidence="5 8" id="KW-0067">ATP-binding</keyword>
<evidence type="ECO:0000256" key="2">
    <source>
        <dbReference type="ARBA" id="ARBA00022573"/>
    </source>
</evidence>
<keyword evidence="2 8" id="KW-0169">Cobalamin biosynthesis</keyword>
<dbReference type="OrthoDB" id="9764035at2"/>
<evidence type="ECO:0000256" key="6">
    <source>
        <dbReference type="ARBA" id="ARBA00022842"/>
    </source>
</evidence>
<evidence type="ECO:0000256" key="7">
    <source>
        <dbReference type="ARBA" id="ARBA00022962"/>
    </source>
</evidence>
<evidence type="ECO:0000256" key="3">
    <source>
        <dbReference type="ARBA" id="ARBA00022598"/>
    </source>
</evidence>
<dbReference type="RefSeq" id="WP_144302627.1">
    <property type="nucleotide sequence ID" value="NZ_QMIE01000005.1"/>
</dbReference>
<keyword evidence="7 8" id="KW-0315">Glutamine amidotransferase</keyword>
<dbReference type="InterPro" id="IPR004484">
    <property type="entry name" value="CbiA/CobB_synth"/>
</dbReference>
<evidence type="ECO:0000256" key="4">
    <source>
        <dbReference type="ARBA" id="ARBA00022741"/>
    </source>
</evidence>
<accession>A0A7M3MFT4</accession>
<keyword evidence="6 8" id="KW-0460">Magnesium</keyword>
<dbReference type="GO" id="GO:0009236">
    <property type="term" value="P:cobalamin biosynthetic process"/>
    <property type="evidence" value="ECO:0007669"/>
    <property type="project" value="UniProtKB-UniRule"/>
</dbReference>
<comment type="cofactor">
    <cofactor evidence="1 8">
        <name>Mg(2+)</name>
        <dbReference type="ChEBI" id="CHEBI:18420"/>
    </cofactor>
</comment>
<feature type="site" description="Increases nucleophilicity of active site Cys" evidence="8">
    <location>
        <position position="482"/>
    </location>
</feature>
<gene>
    <name evidence="8" type="primary">cbiA</name>
    <name evidence="11" type="ORF">DPQ33_07660</name>
</gene>
<dbReference type="SUPFAM" id="SSF52317">
    <property type="entry name" value="Class I glutamine amidotransferase-like"/>
    <property type="match status" value="1"/>
</dbReference>
<dbReference type="SUPFAM" id="SSF52540">
    <property type="entry name" value="P-loop containing nucleoside triphosphate hydrolases"/>
    <property type="match status" value="1"/>
</dbReference>
<dbReference type="CDD" id="cd05388">
    <property type="entry name" value="CobB_N"/>
    <property type="match status" value="1"/>
</dbReference>
<dbReference type="PROSITE" id="PS51274">
    <property type="entry name" value="GATASE_COBBQ"/>
    <property type="match status" value="1"/>
</dbReference>
<dbReference type="EMBL" id="QMIE01000005">
    <property type="protein sequence ID" value="TVM17975.1"/>
    <property type="molecule type" value="Genomic_DNA"/>
</dbReference>
<dbReference type="Gene3D" id="3.40.50.880">
    <property type="match status" value="1"/>
</dbReference>
<dbReference type="InterPro" id="IPR027417">
    <property type="entry name" value="P-loop_NTPase"/>
</dbReference>
<dbReference type="UniPathway" id="UPA00148">
    <property type="reaction ID" value="UER00231"/>
</dbReference>
<dbReference type="AlphaFoldDB" id="A0A7M3MFT4"/>
<evidence type="ECO:0000259" key="10">
    <source>
        <dbReference type="Pfam" id="PF07685"/>
    </source>
</evidence>
<dbReference type="PANTHER" id="PTHR43873">
    <property type="entry name" value="COBYRINATE A,C-DIAMIDE SYNTHASE"/>
    <property type="match status" value="1"/>
</dbReference>
<dbReference type="HAMAP" id="MF_00027">
    <property type="entry name" value="CobB_CbiA"/>
    <property type="match status" value="1"/>
</dbReference>
<dbReference type="NCBIfam" id="NF002204">
    <property type="entry name" value="PRK01077.1"/>
    <property type="match status" value="1"/>
</dbReference>
<evidence type="ECO:0000256" key="1">
    <source>
        <dbReference type="ARBA" id="ARBA00001946"/>
    </source>
</evidence>
<reference evidence="11 12" key="1">
    <citation type="submission" date="2018-06" db="EMBL/GenBank/DDBJ databases">
        <title>Complete genome of Desulfovibrio indonesiensis P37SLT.</title>
        <authorList>
            <person name="Crispim J.S."/>
            <person name="Vidigal P.M.P."/>
            <person name="Silva L.C.F."/>
            <person name="Laguardia C.N."/>
            <person name="Araujo L.C."/>
            <person name="Dias R.S."/>
            <person name="Sousa M.P."/>
            <person name="Paula S.O."/>
            <person name="Silva C."/>
        </authorList>
    </citation>
    <scope>NUCLEOTIDE SEQUENCE [LARGE SCALE GENOMIC DNA]</scope>
    <source>
        <strain evidence="11 12">P37SLT</strain>
    </source>
</reference>
<dbReference type="GO" id="GO:0042242">
    <property type="term" value="F:cobyrinic acid a,c-diamide synthase activity"/>
    <property type="evidence" value="ECO:0007669"/>
    <property type="project" value="UniProtKB-UniRule"/>
</dbReference>
<dbReference type="Pfam" id="PF01656">
    <property type="entry name" value="CbiA"/>
    <property type="match status" value="1"/>
</dbReference>
<dbReference type="Proteomes" id="UP000448292">
    <property type="component" value="Unassembled WGS sequence"/>
</dbReference>